<evidence type="ECO:0000313" key="2">
    <source>
        <dbReference type="EMBL" id="UNI21790.1"/>
    </source>
</evidence>
<dbReference type="AlphaFoldDB" id="A0A9Q8QLA3"/>
<feature type="region of interest" description="Disordered" evidence="1">
    <location>
        <begin position="79"/>
        <end position="100"/>
    </location>
</feature>
<evidence type="ECO:0000313" key="3">
    <source>
        <dbReference type="Proteomes" id="UP000829364"/>
    </source>
</evidence>
<reference evidence="2" key="1">
    <citation type="submission" date="2021-11" db="EMBL/GenBank/DDBJ databases">
        <title>Purpureocillium_takamizusanense_genome.</title>
        <authorList>
            <person name="Nguyen N.-H."/>
        </authorList>
    </citation>
    <scope>NUCLEOTIDE SEQUENCE</scope>
    <source>
        <strain evidence="2">PT3</strain>
    </source>
</reference>
<protein>
    <submittedName>
        <fullName evidence="2">Uncharacterized protein</fullName>
    </submittedName>
</protein>
<dbReference type="RefSeq" id="XP_047845271.1">
    <property type="nucleotide sequence ID" value="XM_047989272.1"/>
</dbReference>
<organism evidence="2 3">
    <name type="scientific">Purpureocillium takamizusanense</name>
    <dbReference type="NCBI Taxonomy" id="2060973"/>
    <lineage>
        <taxon>Eukaryota</taxon>
        <taxon>Fungi</taxon>
        <taxon>Dikarya</taxon>
        <taxon>Ascomycota</taxon>
        <taxon>Pezizomycotina</taxon>
        <taxon>Sordariomycetes</taxon>
        <taxon>Hypocreomycetidae</taxon>
        <taxon>Hypocreales</taxon>
        <taxon>Ophiocordycipitaceae</taxon>
        <taxon>Purpureocillium</taxon>
    </lineage>
</organism>
<accession>A0A9Q8QLA3</accession>
<name>A0A9Q8QLA3_9HYPO</name>
<dbReference type="EMBL" id="CP086360">
    <property type="protein sequence ID" value="UNI21790.1"/>
    <property type="molecule type" value="Genomic_DNA"/>
</dbReference>
<dbReference type="KEGG" id="ptkz:JDV02_007746"/>
<sequence>MDSGPRGVTQTLAPLHGSQLCNRAHHRWNDVVLHPPHLEFCYVPGSSTSSKRITKALFFKVIIQQVVPELGCKQLVRKNRSRGRGKKNKKIAIHHMARRQ</sequence>
<proteinExistence type="predicted"/>
<gene>
    <name evidence="2" type="ORF">JDV02_007746</name>
</gene>
<evidence type="ECO:0000256" key="1">
    <source>
        <dbReference type="SAM" id="MobiDB-lite"/>
    </source>
</evidence>
<keyword evidence="3" id="KW-1185">Reference proteome</keyword>
<dbReference type="GeneID" id="72069694"/>
<dbReference type="Proteomes" id="UP000829364">
    <property type="component" value="Chromosome 7"/>
</dbReference>